<proteinExistence type="inferred from homology"/>
<name>A0A1A9X4B4_9MUSC</name>
<protein>
    <recommendedName>
        <fullName evidence="7">Large ribosomal subunit protein mL53</fullName>
    </recommendedName>
    <alternativeName>
        <fullName evidence="8">39S ribosomal protein L53, mitochondrial</fullName>
    </alternativeName>
</protein>
<comment type="similarity">
    <text evidence="2">Belongs to the mitochondrion-specific ribosomal protein mL53 family.</text>
</comment>
<dbReference type="STRING" id="37001.A0A1A9X4B4"/>
<dbReference type="Pfam" id="PF10780">
    <property type="entry name" value="MRP_L53"/>
    <property type="match status" value="1"/>
</dbReference>
<keyword evidence="10" id="KW-1185">Reference proteome</keyword>
<dbReference type="GO" id="GO:0005762">
    <property type="term" value="C:mitochondrial large ribosomal subunit"/>
    <property type="evidence" value="ECO:0007669"/>
    <property type="project" value="TreeGrafter"/>
</dbReference>
<dbReference type="PANTHER" id="PTHR33618:SF1">
    <property type="entry name" value="LARGE RIBOSOMAL SUBUNIT PROTEIN ML53"/>
    <property type="match status" value="1"/>
</dbReference>
<evidence type="ECO:0000313" key="10">
    <source>
        <dbReference type="Proteomes" id="UP000091820"/>
    </source>
</evidence>
<evidence type="ECO:0000313" key="9">
    <source>
        <dbReference type="EnsemblMetazoa" id="GBRI043705-PA"/>
    </source>
</evidence>
<evidence type="ECO:0000256" key="2">
    <source>
        <dbReference type="ARBA" id="ARBA00005557"/>
    </source>
</evidence>
<dbReference type="Proteomes" id="UP000091820">
    <property type="component" value="Unassembled WGS sequence"/>
</dbReference>
<evidence type="ECO:0000256" key="8">
    <source>
        <dbReference type="ARBA" id="ARBA00042721"/>
    </source>
</evidence>
<keyword evidence="5" id="KW-0496">Mitochondrion</keyword>
<reference evidence="10" key="1">
    <citation type="submission" date="2014-03" db="EMBL/GenBank/DDBJ databases">
        <authorList>
            <person name="Aksoy S."/>
            <person name="Warren W."/>
            <person name="Wilson R.K."/>
        </authorList>
    </citation>
    <scope>NUCLEOTIDE SEQUENCE [LARGE SCALE GENOMIC DNA]</scope>
    <source>
        <strain evidence="10">IAEA</strain>
    </source>
</reference>
<evidence type="ECO:0000256" key="4">
    <source>
        <dbReference type="ARBA" id="ARBA00022980"/>
    </source>
</evidence>
<evidence type="ECO:0000256" key="7">
    <source>
        <dbReference type="ARBA" id="ARBA00035180"/>
    </source>
</evidence>
<dbReference type="InterPro" id="IPR052473">
    <property type="entry name" value="mtLSU_mL53"/>
</dbReference>
<dbReference type="PANTHER" id="PTHR33618">
    <property type="entry name" value="39S RIBOSOMAL PROTEIN L53, MITOCHONDRIAL"/>
    <property type="match status" value="1"/>
</dbReference>
<dbReference type="EnsemblMetazoa" id="GBRI043705-RA">
    <property type="protein sequence ID" value="GBRI043705-PA"/>
    <property type="gene ID" value="GBRI043705"/>
</dbReference>
<reference evidence="9" key="2">
    <citation type="submission" date="2020-05" db="UniProtKB">
        <authorList>
            <consortium name="EnsemblMetazoa"/>
        </authorList>
    </citation>
    <scope>IDENTIFICATION</scope>
    <source>
        <strain evidence="9">IAEA</strain>
    </source>
</reference>
<evidence type="ECO:0000256" key="6">
    <source>
        <dbReference type="ARBA" id="ARBA00023274"/>
    </source>
</evidence>
<dbReference type="AlphaFoldDB" id="A0A1A9X4B4"/>
<dbReference type="InterPro" id="IPR019716">
    <property type="entry name" value="Ribosomal_mL53"/>
</dbReference>
<organism evidence="9 10">
    <name type="scientific">Glossina brevipalpis</name>
    <dbReference type="NCBI Taxonomy" id="37001"/>
    <lineage>
        <taxon>Eukaryota</taxon>
        <taxon>Metazoa</taxon>
        <taxon>Ecdysozoa</taxon>
        <taxon>Arthropoda</taxon>
        <taxon>Hexapoda</taxon>
        <taxon>Insecta</taxon>
        <taxon>Pterygota</taxon>
        <taxon>Neoptera</taxon>
        <taxon>Endopterygota</taxon>
        <taxon>Diptera</taxon>
        <taxon>Brachycera</taxon>
        <taxon>Muscomorpha</taxon>
        <taxon>Hippoboscoidea</taxon>
        <taxon>Glossinidae</taxon>
        <taxon>Glossina</taxon>
    </lineage>
</organism>
<evidence type="ECO:0000256" key="1">
    <source>
        <dbReference type="ARBA" id="ARBA00004173"/>
    </source>
</evidence>
<accession>A0A1A9X4B4</accession>
<keyword evidence="6" id="KW-0687">Ribonucleoprotein</keyword>
<evidence type="ECO:0000256" key="3">
    <source>
        <dbReference type="ARBA" id="ARBA00022946"/>
    </source>
</evidence>
<keyword evidence="3" id="KW-0809">Transit peptide</keyword>
<keyword evidence="4" id="KW-0689">Ribosomal protein</keyword>
<sequence>MSIYYSGTLGRSGGVVSAIAKELKLINLKGIKRVTVTFDPFAENVKSTREFLFLLSVPRVTQTNPNCLLKTDVVCNRQQPEIKFSLIQSVQEQLKVKDIRFLSNNLNTLELLQLCNKHVSVLVTEEQEQTPTVITKSVKKPFKKGDKR</sequence>
<comment type="subcellular location">
    <subcellularLocation>
        <location evidence="1">Mitochondrion</location>
    </subcellularLocation>
</comment>
<dbReference type="Gene3D" id="3.40.30.10">
    <property type="entry name" value="Glutaredoxin"/>
    <property type="match status" value="1"/>
</dbReference>
<evidence type="ECO:0000256" key="5">
    <source>
        <dbReference type="ARBA" id="ARBA00023128"/>
    </source>
</evidence>
<dbReference type="VEuPathDB" id="VectorBase:GBRI043705"/>